<dbReference type="GO" id="GO:0008360">
    <property type="term" value="P:regulation of cell shape"/>
    <property type="evidence" value="ECO:0007669"/>
    <property type="project" value="UniProtKB-KW"/>
</dbReference>
<evidence type="ECO:0000256" key="1">
    <source>
        <dbReference type="ARBA" id="ARBA00004236"/>
    </source>
</evidence>
<dbReference type="SUPFAM" id="SSF53955">
    <property type="entry name" value="Lysozyme-like"/>
    <property type="match status" value="1"/>
</dbReference>
<reference evidence="20 21" key="1">
    <citation type="submission" date="2020-10" db="EMBL/GenBank/DDBJ databases">
        <title>Ca. Dormibacterota MAGs.</title>
        <authorList>
            <person name="Montgomery K."/>
        </authorList>
    </citation>
    <scope>NUCLEOTIDE SEQUENCE [LARGE SCALE GENOMIC DNA]</scope>
    <source>
        <strain evidence="20">Mitchell_Peninsula_5</strain>
    </source>
</reference>
<evidence type="ECO:0000256" key="8">
    <source>
        <dbReference type="ARBA" id="ARBA00022679"/>
    </source>
</evidence>
<dbReference type="InterPro" id="IPR023346">
    <property type="entry name" value="Lysozyme-like_dom_sf"/>
</dbReference>
<comment type="catalytic activity">
    <reaction evidence="15">
        <text>Preferential cleavage: (Ac)2-L-Lys-D-Ala-|-D-Ala. Also transpeptidation of peptidyl-alanyl moieties that are N-acyl substituents of D-alanine.</text>
        <dbReference type="EC" id="3.4.16.4"/>
    </reaction>
</comment>
<keyword evidence="10" id="KW-0133">Cell shape</keyword>
<dbReference type="Proteomes" id="UP000614410">
    <property type="component" value="Unassembled WGS sequence"/>
</dbReference>
<comment type="similarity">
    <text evidence="3">In the N-terminal section; belongs to the glycosyltransferase 51 family.</text>
</comment>
<evidence type="ECO:0000256" key="5">
    <source>
        <dbReference type="ARBA" id="ARBA00022645"/>
    </source>
</evidence>
<dbReference type="InterPro" id="IPR001736">
    <property type="entry name" value="PLipase_D/transphosphatidylase"/>
</dbReference>
<feature type="compositionally biased region" description="Low complexity" evidence="17">
    <location>
        <begin position="677"/>
        <end position="716"/>
    </location>
</feature>
<evidence type="ECO:0000313" key="20">
    <source>
        <dbReference type="EMBL" id="MBJ7608580.1"/>
    </source>
</evidence>
<dbReference type="Gene3D" id="1.10.3810.10">
    <property type="entry name" value="Biosynthetic peptidoglycan transglycosylase-like"/>
    <property type="match status" value="1"/>
</dbReference>
<dbReference type="GO" id="GO:0071555">
    <property type="term" value="P:cell wall organization"/>
    <property type="evidence" value="ECO:0007669"/>
    <property type="project" value="UniProtKB-KW"/>
</dbReference>
<dbReference type="FunFam" id="1.10.3810.10:FF:000001">
    <property type="entry name" value="Penicillin-binding protein 1A"/>
    <property type="match status" value="1"/>
</dbReference>
<keyword evidence="9" id="KW-0378">Hydrolase</keyword>
<dbReference type="GO" id="GO:0008955">
    <property type="term" value="F:peptidoglycan glycosyltransferase activity"/>
    <property type="evidence" value="ECO:0007669"/>
    <property type="project" value="UniProtKB-EC"/>
</dbReference>
<gene>
    <name evidence="20" type="ORF">JF887_03995</name>
</gene>
<evidence type="ECO:0000256" key="15">
    <source>
        <dbReference type="ARBA" id="ARBA00034000"/>
    </source>
</evidence>
<feature type="compositionally biased region" description="Basic residues" evidence="17">
    <location>
        <begin position="761"/>
        <end position="770"/>
    </location>
</feature>
<dbReference type="Gene3D" id="3.40.710.10">
    <property type="entry name" value="DD-peptidase/beta-lactamase superfamily"/>
    <property type="match status" value="1"/>
</dbReference>
<dbReference type="EMBL" id="JAEKNN010000020">
    <property type="protein sequence ID" value="MBJ7608580.1"/>
    <property type="molecule type" value="Genomic_DNA"/>
</dbReference>
<dbReference type="GO" id="GO:0030288">
    <property type="term" value="C:outer membrane-bounded periplasmic space"/>
    <property type="evidence" value="ECO:0007669"/>
    <property type="project" value="TreeGrafter"/>
</dbReference>
<feature type="compositionally biased region" description="Basic residues" evidence="17">
    <location>
        <begin position="10"/>
        <end position="19"/>
    </location>
</feature>
<keyword evidence="4" id="KW-1003">Cell membrane</keyword>
<feature type="compositionally biased region" description="Polar residues" evidence="17">
    <location>
        <begin position="748"/>
        <end position="760"/>
    </location>
</feature>
<sequence length="770" mass="81255">MADPTGSRSPRPRRGRRRSGTAAPRPAGGRWRLNTRWKKALAVGVALFLVGILSVGGLVAYSAATLPDINAIGQATGTIKILDSHGTLLAEIGHKRESRRSVPIDQIAPLLQQATIAAEDRTFYSEGAFNPTRVLKALVDDLILRRAAYGASTITQQLAKQAFFGGGASKSPLRKVQEALLANQIDSKFTKQEILDQYLNITYYGENAYGIESASQRYFGKHAKDLTLPEAALLAGLPQAPSFNDPYQNPDAAYSRMHYVLGSLVAVGQVKQADADAVDPLVGGRNANSEQQAQQQTNRQSLTADLANGQSANNSGPAPHFVQYIQDQLPDIFGQDPQYLQGDLTVNTTLDLNLQNQANKAVVDGVNGLKPRGATNGALLMIDSRTGNIQAMVGSANFNDRSISGQYNIVTASRRPGSSFKPYVYEEGFKSGIFKPDSILQDTRSESQKLGGVPDFDGNFLGPLPASRALVLSRNVATEQAMQMAGVQNVINFAYGMGICTCTPQEANLSTGIGTSAVRMIDHTSAYAAFANGGHKVVARGILKITDGTGAVLRDFTQAPGYGDTMTPAQAWAMTAILRNYAKQWNLKFKYDTAGKSGTTDNYVDAYYMTYTPDWVVASWTGHTSTQQGEEGMDQVFGTSTGAAIAVPFVNGLSKPSAFQPVNGPLTGCSAGDTGQSSASGCPSSSPSASSTPTPTDTPSAPPSQSASAPPVSFSPGPTPILPTPTPRPTPSPKPTPSPTVAAGASPANLSANGSTGQQPSRRRTASRGS</sequence>
<protein>
    <submittedName>
        <fullName evidence="20">Penicillin-binding protein</fullName>
    </submittedName>
</protein>
<dbReference type="InterPro" id="IPR001264">
    <property type="entry name" value="Glyco_trans_51"/>
</dbReference>
<evidence type="ECO:0000256" key="3">
    <source>
        <dbReference type="ARBA" id="ARBA00007739"/>
    </source>
</evidence>
<dbReference type="SUPFAM" id="SSF56601">
    <property type="entry name" value="beta-lactamase/transpeptidase-like"/>
    <property type="match status" value="1"/>
</dbReference>
<keyword evidence="6" id="KW-0645">Protease</keyword>
<comment type="subcellular location">
    <subcellularLocation>
        <location evidence="1">Cell membrane</location>
    </subcellularLocation>
</comment>
<keyword evidence="14" id="KW-0961">Cell wall biogenesis/degradation</keyword>
<evidence type="ECO:0000256" key="16">
    <source>
        <dbReference type="ARBA" id="ARBA00049902"/>
    </source>
</evidence>
<dbReference type="GO" id="GO:0006793">
    <property type="term" value="P:phosphorus metabolic process"/>
    <property type="evidence" value="ECO:0007669"/>
    <property type="project" value="UniProtKB-ARBA"/>
</dbReference>
<evidence type="ECO:0000256" key="12">
    <source>
        <dbReference type="ARBA" id="ARBA00023136"/>
    </source>
</evidence>
<dbReference type="InterPro" id="IPR012338">
    <property type="entry name" value="Beta-lactam/transpept-like"/>
</dbReference>
<feature type="compositionally biased region" description="Low complexity" evidence="17">
    <location>
        <begin position="20"/>
        <end position="29"/>
    </location>
</feature>
<dbReference type="AlphaFoldDB" id="A0A934KMM0"/>
<keyword evidence="5" id="KW-0121">Carboxypeptidase</keyword>
<feature type="domain" description="PLD phosphodiesterase" evidence="19">
    <location>
        <begin position="371"/>
        <end position="402"/>
    </location>
</feature>
<dbReference type="InterPro" id="IPR036950">
    <property type="entry name" value="PBP_transglycosylase"/>
</dbReference>
<keyword evidence="7" id="KW-0328">Glycosyltransferase</keyword>
<dbReference type="Pfam" id="PF00905">
    <property type="entry name" value="Transpeptidase"/>
    <property type="match status" value="1"/>
</dbReference>
<evidence type="ECO:0000259" key="19">
    <source>
        <dbReference type="PROSITE" id="PS50035"/>
    </source>
</evidence>
<dbReference type="GO" id="GO:0006508">
    <property type="term" value="P:proteolysis"/>
    <property type="evidence" value="ECO:0007669"/>
    <property type="project" value="UniProtKB-KW"/>
</dbReference>
<feature type="transmembrane region" description="Helical" evidence="18">
    <location>
        <begin position="40"/>
        <end position="61"/>
    </location>
</feature>
<name>A0A934KMM0_9BACT</name>
<dbReference type="PANTHER" id="PTHR32282:SF11">
    <property type="entry name" value="PENICILLIN-BINDING PROTEIN 1B"/>
    <property type="match status" value="1"/>
</dbReference>
<evidence type="ECO:0000256" key="4">
    <source>
        <dbReference type="ARBA" id="ARBA00022475"/>
    </source>
</evidence>
<keyword evidence="11" id="KW-0573">Peptidoglycan synthesis</keyword>
<organism evidence="20 21">
    <name type="scientific">Candidatus Amunia macphersoniae</name>
    <dbReference type="NCBI Taxonomy" id="3127014"/>
    <lineage>
        <taxon>Bacteria</taxon>
        <taxon>Bacillati</taxon>
        <taxon>Candidatus Dormiibacterota</taxon>
        <taxon>Candidatus Dormibacteria</taxon>
        <taxon>Candidatus Aeolococcales</taxon>
        <taxon>Candidatus Aeolococcaceae</taxon>
        <taxon>Candidatus Amunia</taxon>
    </lineage>
</organism>
<feature type="region of interest" description="Disordered" evidence="17">
    <location>
        <begin position="669"/>
        <end position="770"/>
    </location>
</feature>
<dbReference type="GO" id="GO:0009252">
    <property type="term" value="P:peptidoglycan biosynthetic process"/>
    <property type="evidence" value="ECO:0007669"/>
    <property type="project" value="UniProtKB-KW"/>
</dbReference>
<evidence type="ECO:0000256" key="11">
    <source>
        <dbReference type="ARBA" id="ARBA00022984"/>
    </source>
</evidence>
<dbReference type="PROSITE" id="PS50035">
    <property type="entry name" value="PLD"/>
    <property type="match status" value="1"/>
</dbReference>
<feature type="region of interest" description="Disordered" evidence="17">
    <location>
        <begin position="1"/>
        <end position="29"/>
    </location>
</feature>
<keyword evidence="18" id="KW-1133">Transmembrane helix</keyword>
<comment type="caution">
    <text evidence="20">The sequence shown here is derived from an EMBL/GenBank/DDBJ whole genome shotgun (WGS) entry which is preliminary data.</text>
</comment>
<evidence type="ECO:0000256" key="18">
    <source>
        <dbReference type="SAM" id="Phobius"/>
    </source>
</evidence>
<keyword evidence="18" id="KW-0812">Transmembrane</keyword>
<dbReference type="Pfam" id="PF00912">
    <property type="entry name" value="Transgly"/>
    <property type="match status" value="1"/>
</dbReference>
<accession>A0A934KMM0</accession>
<dbReference type="GO" id="GO:0005886">
    <property type="term" value="C:plasma membrane"/>
    <property type="evidence" value="ECO:0007669"/>
    <property type="project" value="UniProtKB-SubCell"/>
</dbReference>
<comment type="similarity">
    <text evidence="2">In the C-terminal section; belongs to the transpeptidase family.</text>
</comment>
<dbReference type="GO" id="GO:0009002">
    <property type="term" value="F:serine-type D-Ala-D-Ala carboxypeptidase activity"/>
    <property type="evidence" value="ECO:0007669"/>
    <property type="project" value="UniProtKB-EC"/>
</dbReference>
<feature type="compositionally biased region" description="Polar residues" evidence="17">
    <location>
        <begin position="286"/>
        <end position="300"/>
    </location>
</feature>
<evidence type="ECO:0000256" key="10">
    <source>
        <dbReference type="ARBA" id="ARBA00022960"/>
    </source>
</evidence>
<dbReference type="PANTHER" id="PTHR32282">
    <property type="entry name" value="BINDING PROTEIN TRANSPEPTIDASE, PUTATIVE-RELATED"/>
    <property type="match status" value="1"/>
</dbReference>
<keyword evidence="13" id="KW-0511">Multifunctional enzyme</keyword>
<dbReference type="InterPro" id="IPR001460">
    <property type="entry name" value="PCN-bd_Tpept"/>
</dbReference>
<dbReference type="GO" id="GO:0008658">
    <property type="term" value="F:penicillin binding"/>
    <property type="evidence" value="ECO:0007669"/>
    <property type="project" value="InterPro"/>
</dbReference>
<feature type="region of interest" description="Disordered" evidence="17">
    <location>
        <begin position="281"/>
        <end position="300"/>
    </location>
</feature>
<comment type="catalytic activity">
    <reaction evidence="16">
        <text>[GlcNAc-(1-&gt;4)-Mur2Ac(oyl-L-Ala-gamma-D-Glu-L-Lys-D-Ala-D-Ala)](n)-di-trans,octa-cis-undecaprenyl diphosphate + beta-D-GlcNAc-(1-&gt;4)-Mur2Ac(oyl-L-Ala-gamma-D-Glu-L-Lys-D-Ala-D-Ala)-di-trans,octa-cis-undecaprenyl diphosphate = [GlcNAc-(1-&gt;4)-Mur2Ac(oyl-L-Ala-gamma-D-Glu-L-Lys-D-Ala-D-Ala)](n+1)-di-trans,octa-cis-undecaprenyl diphosphate + di-trans,octa-cis-undecaprenyl diphosphate + H(+)</text>
        <dbReference type="Rhea" id="RHEA:23708"/>
        <dbReference type="Rhea" id="RHEA-COMP:9602"/>
        <dbReference type="Rhea" id="RHEA-COMP:9603"/>
        <dbReference type="ChEBI" id="CHEBI:15378"/>
        <dbReference type="ChEBI" id="CHEBI:58405"/>
        <dbReference type="ChEBI" id="CHEBI:60033"/>
        <dbReference type="ChEBI" id="CHEBI:78435"/>
        <dbReference type="EC" id="2.4.99.28"/>
    </reaction>
</comment>
<evidence type="ECO:0000256" key="7">
    <source>
        <dbReference type="ARBA" id="ARBA00022676"/>
    </source>
</evidence>
<feature type="compositionally biased region" description="Pro residues" evidence="17">
    <location>
        <begin position="717"/>
        <end position="738"/>
    </location>
</feature>
<proteinExistence type="inferred from homology"/>
<dbReference type="InterPro" id="IPR050396">
    <property type="entry name" value="Glycosyltr_51/Transpeptidase"/>
</dbReference>
<evidence type="ECO:0000256" key="2">
    <source>
        <dbReference type="ARBA" id="ARBA00007090"/>
    </source>
</evidence>
<evidence type="ECO:0000256" key="13">
    <source>
        <dbReference type="ARBA" id="ARBA00023268"/>
    </source>
</evidence>
<keyword evidence="8" id="KW-0808">Transferase</keyword>
<evidence type="ECO:0000256" key="14">
    <source>
        <dbReference type="ARBA" id="ARBA00023316"/>
    </source>
</evidence>
<evidence type="ECO:0000256" key="17">
    <source>
        <dbReference type="SAM" id="MobiDB-lite"/>
    </source>
</evidence>
<evidence type="ECO:0000256" key="9">
    <source>
        <dbReference type="ARBA" id="ARBA00022801"/>
    </source>
</evidence>
<keyword evidence="12 18" id="KW-0472">Membrane</keyword>
<evidence type="ECO:0000256" key="6">
    <source>
        <dbReference type="ARBA" id="ARBA00022670"/>
    </source>
</evidence>
<evidence type="ECO:0000313" key="21">
    <source>
        <dbReference type="Proteomes" id="UP000614410"/>
    </source>
</evidence>